<name>A0ABT5DJ20_9BACT</name>
<gene>
    <name evidence="2" type="ORF">POL68_34560</name>
</gene>
<accession>A0ABT5DJ20</accession>
<proteinExistence type="predicted"/>
<evidence type="ECO:0000313" key="3">
    <source>
        <dbReference type="Proteomes" id="UP001221838"/>
    </source>
</evidence>
<dbReference type="Pfam" id="PF02624">
    <property type="entry name" value="YcaO"/>
    <property type="match status" value="1"/>
</dbReference>
<dbReference type="EMBL" id="JAQNDM010000002">
    <property type="protein sequence ID" value="MDC0713640.1"/>
    <property type="molecule type" value="Genomic_DNA"/>
</dbReference>
<feature type="domain" description="YcaO" evidence="1">
    <location>
        <begin position="70"/>
        <end position="413"/>
    </location>
</feature>
<dbReference type="Gene3D" id="3.30.40.250">
    <property type="match status" value="1"/>
</dbReference>
<protein>
    <submittedName>
        <fullName evidence="2">YcaO-like family protein</fullName>
    </submittedName>
</protein>
<organism evidence="2 3">
    <name type="scientific">Stigmatella ashevillensis</name>
    <dbReference type="NCBI Taxonomy" id="2995309"/>
    <lineage>
        <taxon>Bacteria</taxon>
        <taxon>Pseudomonadati</taxon>
        <taxon>Myxococcota</taxon>
        <taxon>Myxococcia</taxon>
        <taxon>Myxococcales</taxon>
        <taxon>Cystobacterineae</taxon>
        <taxon>Archangiaceae</taxon>
        <taxon>Stigmatella</taxon>
    </lineage>
</organism>
<keyword evidence="3" id="KW-1185">Reference proteome</keyword>
<dbReference type="Gene3D" id="3.30.1330.230">
    <property type="match status" value="1"/>
</dbReference>
<dbReference type="Proteomes" id="UP001221838">
    <property type="component" value="Unassembled WGS sequence"/>
</dbReference>
<dbReference type="PROSITE" id="PS51664">
    <property type="entry name" value="YCAO"/>
    <property type="match status" value="1"/>
</dbReference>
<dbReference type="NCBIfam" id="TIGR00702">
    <property type="entry name" value="YcaO-type kinase domain"/>
    <property type="match status" value="1"/>
</dbReference>
<evidence type="ECO:0000313" key="2">
    <source>
        <dbReference type="EMBL" id="MDC0713640.1"/>
    </source>
</evidence>
<dbReference type="PANTHER" id="PTHR37809">
    <property type="entry name" value="RIBOSOMAL PROTEIN S12 METHYLTHIOTRANSFERASE ACCESSORY FACTOR YCAO"/>
    <property type="match status" value="1"/>
</dbReference>
<reference evidence="2 3" key="1">
    <citation type="submission" date="2022-11" db="EMBL/GenBank/DDBJ databases">
        <title>Minimal conservation of predation-associated metabolite biosynthetic gene clusters underscores biosynthetic potential of Myxococcota including descriptions for ten novel species: Archangium lansinium sp. nov., Myxococcus landrumus sp. nov., Nannocystis bai.</title>
        <authorList>
            <person name="Ahearne A."/>
            <person name="Stevens C."/>
            <person name="Dowd S."/>
        </authorList>
    </citation>
    <scope>NUCLEOTIDE SEQUENCE [LARGE SCALE GENOMIC DNA]</scope>
    <source>
        <strain evidence="2 3">NCWAL01</strain>
    </source>
</reference>
<dbReference type="InterPro" id="IPR003776">
    <property type="entry name" value="YcaO-like_dom"/>
</dbReference>
<sequence>MSKLPTSTHKGLFGGTHRLIPPEATVARVRGLLPIMGITRVANVTGLDTIGIPVVMVIRPNARSLSVSQGKGSELASARASGLMEAIELYHAEHITQPLKLATFNELRFTHRMVDVTVLPALSVSQFHGHYRTLWIEGRSLFDEGSTWVPYEMVHMDYTLPLPSGSGSFLMSSSGLASGNHPMEAVNHALCELIERDATTLFRLSGEEARQRRRVDPATVDDPGCRALLAQYARARVEVGIWEITSDVGVAAFSCTIVDSEPEPQRPIGPMGGMGCHPCRAEALSRALTEAAQSRLTVITGARDDVRHMGPQSLEEEFEAARRMRDTLVAMPRTHRFQDAPDFQGGCLEENHAFLLGRLRAAGLGEAVGVDLTRPQFGIPVVRVIVPGLEPLNDIPGYVPGSRARRRLSERAP</sequence>
<evidence type="ECO:0000259" key="1">
    <source>
        <dbReference type="PROSITE" id="PS51664"/>
    </source>
</evidence>
<dbReference type="RefSeq" id="WP_272143998.1">
    <property type="nucleotide sequence ID" value="NZ_JAQNDM010000002.1"/>
</dbReference>
<comment type="caution">
    <text evidence="2">The sequence shown here is derived from an EMBL/GenBank/DDBJ whole genome shotgun (WGS) entry which is preliminary data.</text>
</comment>
<dbReference type="PANTHER" id="PTHR37809:SF1">
    <property type="entry name" value="RIBOSOMAL PROTEIN S12 METHYLTHIOTRANSFERASE ACCESSORY FACTOR YCAO"/>
    <property type="match status" value="1"/>
</dbReference>
<dbReference type="Gene3D" id="3.30.160.660">
    <property type="match status" value="1"/>
</dbReference>